<reference evidence="6" key="1">
    <citation type="submission" date="2023-11" db="EMBL/GenBank/DDBJ databases">
        <authorList>
            <person name="Alioto T."/>
            <person name="Alioto T."/>
            <person name="Gomez Garrido J."/>
        </authorList>
    </citation>
    <scope>NUCLEOTIDE SEQUENCE</scope>
</reference>
<evidence type="ECO:0000259" key="5">
    <source>
        <dbReference type="Pfam" id="PF01494"/>
    </source>
</evidence>
<dbReference type="Pfam" id="PF01494">
    <property type="entry name" value="FAD_binding_3"/>
    <property type="match status" value="2"/>
</dbReference>
<dbReference type="PANTHER" id="PTHR46972">
    <property type="entry name" value="MONOOXYGENASE ASQM-RELATED"/>
    <property type="match status" value="1"/>
</dbReference>
<evidence type="ECO:0000313" key="7">
    <source>
        <dbReference type="Proteomes" id="UP001296104"/>
    </source>
</evidence>
<dbReference type="EMBL" id="CAVMBE010000064">
    <property type="protein sequence ID" value="CAK4032501.1"/>
    <property type="molecule type" value="Genomic_DNA"/>
</dbReference>
<feature type="domain" description="FAD-binding" evidence="5">
    <location>
        <begin position="307"/>
        <end position="353"/>
    </location>
</feature>
<sequence length="427" mass="47012">MLISKTNMVFKIGIVGAGPAGTILARLLQQSSQDITVTIFESEGSINFRSQGGTLDLHQKTGLAAIKKANLYDAFLKHARYDGEAMKIADKKMLCYVHQGPSTEASGGRPEIDRPKLRELLYDSLPTGTVQWNKKLLSVERSWTNPSNLILAFADGTTQSGYHLIVGADGAWSKTRTLLTDAKPYYSGIGGHAFSIPDAKRKHPELYKLVNRGSVFAFSDGKSIMGQQMGDGSINVGTWAVRPTDWQTTCGYDVHDGPSVKAACAKEYADWDPRLVALTQTGDDDKIAPRDLFMLPIGQSWEHVPGVTLIGDAAHVMTPFAGEGVNLAFQDALKLSEAIISAATSSDTSSLDAKIQEFERDMFQRMTETQQLTYDMMNAMYYTPGAPRSTIEKYVVRAVEGEMGPWVTSLLLKPIVYAWFFVFKLIW</sequence>
<gene>
    <name evidence="6" type="ORF">LECACI_7A007659</name>
</gene>
<evidence type="ECO:0000256" key="1">
    <source>
        <dbReference type="ARBA" id="ARBA00022630"/>
    </source>
</evidence>
<dbReference type="AlphaFoldDB" id="A0AAI8Z513"/>
<evidence type="ECO:0000313" key="6">
    <source>
        <dbReference type="EMBL" id="CAK4032501.1"/>
    </source>
</evidence>
<evidence type="ECO:0000256" key="4">
    <source>
        <dbReference type="ARBA" id="ARBA00023033"/>
    </source>
</evidence>
<accession>A0AAI8Z513</accession>
<name>A0AAI8Z513_9PEZI</name>
<keyword evidence="3" id="KW-0560">Oxidoreductase</keyword>
<feature type="domain" description="FAD-binding" evidence="5">
    <location>
        <begin position="12"/>
        <end position="179"/>
    </location>
</feature>
<dbReference type="GO" id="GO:0004497">
    <property type="term" value="F:monooxygenase activity"/>
    <property type="evidence" value="ECO:0007669"/>
    <property type="project" value="UniProtKB-KW"/>
</dbReference>
<evidence type="ECO:0000256" key="3">
    <source>
        <dbReference type="ARBA" id="ARBA00023002"/>
    </source>
</evidence>
<dbReference type="Proteomes" id="UP001296104">
    <property type="component" value="Unassembled WGS sequence"/>
</dbReference>
<dbReference type="Gene3D" id="3.50.50.60">
    <property type="entry name" value="FAD/NAD(P)-binding domain"/>
    <property type="match status" value="1"/>
</dbReference>
<dbReference type="PRINTS" id="PR00420">
    <property type="entry name" value="RNGMNOXGNASE"/>
</dbReference>
<keyword evidence="2" id="KW-0274">FAD</keyword>
<protein>
    <recommendedName>
        <fullName evidence="5">FAD-binding domain-containing protein</fullName>
    </recommendedName>
</protein>
<keyword evidence="1" id="KW-0285">Flavoprotein</keyword>
<dbReference type="SUPFAM" id="SSF51905">
    <property type="entry name" value="FAD/NAD(P)-binding domain"/>
    <property type="match status" value="1"/>
</dbReference>
<dbReference type="InterPro" id="IPR002938">
    <property type="entry name" value="FAD-bd"/>
</dbReference>
<keyword evidence="4" id="KW-0503">Monooxygenase</keyword>
<dbReference type="InterPro" id="IPR036188">
    <property type="entry name" value="FAD/NAD-bd_sf"/>
</dbReference>
<proteinExistence type="predicted"/>
<comment type="caution">
    <text evidence="6">The sequence shown here is derived from an EMBL/GenBank/DDBJ whole genome shotgun (WGS) entry which is preliminary data.</text>
</comment>
<keyword evidence="7" id="KW-1185">Reference proteome</keyword>
<dbReference type="PANTHER" id="PTHR46972:SF1">
    <property type="entry name" value="FAD DEPENDENT OXIDOREDUCTASE DOMAIN-CONTAINING PROTEIN"/>
    <property type="match status" value="1"/>
</dbReference>
<dbReference type="GO" id="GO:0071949">
    <property type="term" value="F:FAD binding"/>
    <property type="evidence" value="ECO:0007669"/>
    <property type="project" value="InterPro"/>
</dbReference>
<organism evidence="6 7">
    <name type="scientific">Lecanosticta acicola</name>
    <dbReference type="NCBI Taxonomy" id="111012"/>
    <lineage>
        <taxon>Eukaryota</taxon>
        <taxon>Fungi</taxon>
        <taxon>Dikarya</taxon>
        <taxon>Ascomycota</taxon>
        <taxon>Pezizomycotina</taxon>
        <taxon>Dothideomycetes</taxon>
        <taxon>Dothideomycetidae</taxon>
        <taxon>Mycosphaerellales</taxon>
        <taxon>Mycosphaerellaceae</taxon>
        <taxon>Lecanosticta</taxon>
    </lineage>
</organism>
<evidence type="ECO:0000256" key="2">
    <source>
        <dbReference type="ARBA" id="ARBA00022827"/>
    </source>
</evidence>